<dbReference type="EMBL" id="JANRMS010000057">
    <property type="protein sequence ID" value="KAJ3548135.1"/>
    <property type="molecule type" value="Genomic_DNA"/>
</dbReference>
<evidence type="ECO:0000313" key="1">
    <source>
        <dbReference type="EMBL" id="KAJ3548135.1"/>
    </source>
</evidence>
<sequence length="584" mass="65936">MDAHISYHNLSEPDRSIRLIKLQPSEPGDAEGLADVASDVLVCDIEEHFLGDSPAYTALSYVWGSPECDKEYIIVNGTQIHTSKTVENALRRLRFRQKVRWLWVDQLCINQVDEEEKSHQVHQMHHIYSEADQVIAWLGTGDESSDLICHLMRETGRFLRGSNYAALSRLYSGDKSQQSVDLDAAQQAFHRFCQRSYWARIWVMQEFADIIERYARKNTIDGLETLLRNIERVYTTPHDSYVQNLFTRRSIFKSGLADASSADSLLKVVATSLVLEADYNWVHATDPRDRIFALLNLAGDKDYFSTFPDYSLSVEEVYKETARKILQQGCVDLLMFCQTPKKITSLPSWVPDWSMAMLHPCSQPVWNTPFLASGGETSKPTFTDDDRVILEGIYVDKIKETGTAWDPNWLEPLDVAAATAYVNSIKEFCSRSPRVRVGDEPADAARIAINDGTIWFDTVPYPEWGIECTEAFRVAIGVSEASSETSSESDGHGSESDDLWYGDTLLRLHTRRSFLTSTGFVGVGPLDVQAGDEISVFLGGKTAYLVRPRDDDTYSLIGEAYVHGVMYGELLKGGFEERKVYSLR</sequence>
<dbReference type="Proteomes" id="UP001148629">
    <property type="component" value="Unassembled WGS sequence"/>
</dbReference>
<keyword evidence="2" id="KW-1185">Reference proteome</keyword>
<reference evidence="1" key="1">
    <citation type="submission" date="2022-08" db="EMBL/GenBank/DDBJ databases">
        <title>Genome Sequence of Fusarium decemcellulare.</title>
        <authorList>
            <person name="Buettner E."/>
        </authorList>
    </citation>
    <scope>NUCLEOTIDE SEQUENCE</scope>
    <source>
        <strain evidence="1">Babe19</strain>
    </source>
</reference>
<protein>
    <submittedName>
        <fullName evidence="1">Uncharacterized protein</fullName>
    </submittedName>
</protein>
<gene>
    <name evidence="1" type="ORF">NM208_g1161</name>
</gene>
<evidence type="ECO:0000313" key="2">
    <source>
        <dbReference type="Proteomes" id="UP001148629"/>
    </source>
</evidence>
<comment type="caution">
    <text evidence="1">The sequence shown here is derived from an EMBL/GenBank/DDBJ whole genome shotgun (WGS) entry which is preliminary data.</text>
</comment>
<name>A0ACC1SXD0_9HYPO</name>
<organism evidence="1 2">
    <name type="scientific">Fusarium decemcellulare</name>
    <dbReference type="NCBI Taxonomy" id="57161"/>
    <lineage>
        <taxon>Eukaryota</taxon>
        <taxon>Fungi</taxon>
        <taxon>Dikarya</taxon>
        <taxon>Ascomycota</taxon>
        <taxon>Pezizomycotina</taxon>
        <taxon>Sordariomycetes</taxon>
        <taxon>Hypocreomycetidae</taxon>
        <taxon>Hypocreales</taxon>
        <taxon>Nectriaceae</taxon>
        <taxon>Fusarium</taxon>
        <taxon>Fusarium decemcellulare species complex</taxon>
    </lineage>
</organism>
<proteinExistence type="predicted"/>
<accession>A0ACC1SXD0</accession>